<keyword evidence="3" id="KW-1185">Reference proteome</keyword>
<protein>
    <recommendedName>
        <fullName evidence="1">AAA+ ATPase domain-containing protein</fullName>
    </recommendedName>
</protein>
<dbReference type="InterPro" id="IPR008868">
    <property type="entry name" value="TniB"/>
</dbReference>
<dbReference type="eggNOG" id="COG0610">
    <property type="taxonomic scope" value="Bacteria"/>
</dbReference>
<dbReference type="OrthoDB" id="8454143at2"/>
<dbReference type="KEGG" id="nha:Nham_1365"/>
<dbReference type="SMART" id="SM00382">
    <property type="entry name" value="AAA"/>
    <property type="match status" value="1"/>
</dbReference>
<dbReference type="Proteomes" id="UP000001953">
    <property type="component" value="Chromosome"/>
</dbReference>
<dbReference type="RefSeq" id="WP_011509881.1">
    <property type="nucleotide sequence ID" value="NC_007964.1"/>
</dbReference>
<reference evidence="2 3" key="1">
    <citation type="submission" date="2006-03" db="EMBL/GenBank/DDBJ databases">
        <title>Complete sequence of chromosome of Nitrobacter hamburgensis X14.</title>
        <authorList>
            <consortium name="US DOE Joint Genome Institute"/>
            <person name="Copeland A."/>
            <person name="Lucas S."/>
            <person name="Lapidus A."/>
            <person name="Barry K."/>
            <person name="Detter J.C."/>
            <person name="Glavina del Rio T."/>
            <person name="Hammon N."/>
            <person name="Israni S."/>
            <person name="Dalin E."/>
            <person name="Tice H."/>
            <person name="Pitluck S."/>
            <person name="Chain P."/>
            <person name="Malfatti S."/>
            <person name="Shin M."/>
            <person name="Vergez L."/>
            <person name="Schmutz J."/>
            <person name="Larimer F."/>
            <person name="Land M."/>
            <person name="Hauser L."/>
            <person name="Kyrpides N."/>
            <person name="Ivanova N."/>
            <person name="Ward B."/>
            <person name="Arp D."/>
            <person name="Klotz M."/>
            <person name="Stein L."/>
            <person name="O'Mullan G."/>
            <person name="Starkenburg S."/>
            <person name="Sayavedra L."/>
            <person name="Poret-Peterson A.T."/>
            <person name="Gentry M.E."/>
            <person name="Bruce D."/>
            <person name="Richardson P."/>
        </authorList>
    </citation>
    <scope>NUCLEOTIDE SEQUENCE [LARGE SCALE GENOMIC DNA]</scope>
    <source>
        <strain evidence="3">DSM 10229 / NCIMB 13809 / X14</strain>
    </source>
</reference>
<proteinExistence type="predicted"/>
<dbReference type="Gene3D" id="3.40.50.300">
    <property type="entry name" value="P-loop containing nucleotide triphosphate hydrolases"/>
    <property type="match status" value="1"/>
</dbReference>
<organism evidence="2 3">
    <name type="scientific">Nitrobacter hamburgensis (strain DSM 10229 / NCIMB 13809 / X14)</name>
    <dbReference type="NCBI Taxonomy" id="323097"/>
    <lineage>
        <taxon>Bacteria</taxon>
        <taxon>Pseudomonadati</taxon>
        <taxon>Pseudomonadota</taxon>
        <taxon>Alphaproteobacteria</taxon>
        <taxon>Hyphomicrobiales</taxon>
        <taxon>Nitrobacteraceae</taxon>
        <taxon>Nitrobacter</taxon>
    </lineage>
</organism>
<feature type="domain" description="AAA+ ATPase" evidence="1">
    <location>
        <begin position="69"/>
        <end position="223"/>
    </location>
</feature>
<dbReference type="Pfam" id="PF05621">
    <property type="entry name" value="TniB"/>
    <property type="match status" value="1"/>
</dbReference>
<dbReference type="STRING" id="323097.Nham_1365"/>
<dbReference type="InterPro" id="IPR027417">
    <property type="entry name" value="P-loop_NTPase"/>
</dbReference>
<sequence length="355" mass="39640">MTETILNNAHSSGAALRAKLRTLVVRNSRLDMIESLTLDLLDETQELVDGDVENQKEAEAGGQSITYTELSVMPIIGPSGSTKTTSMVTIAEKLKKKHPGKTPILVVKLRSSTTRLRQLQVQILEAFNDPQAHVVRKQIADYSENVAADAIRNVARAAGTYIVVLDEAHSVLGTREPAERAQAFAPHIKSLINDGLFAVIVMGTDNVNLFFETSTELNNRKFDSISLDPVDLSDPHDFTYFYKFIGRIDRELVAQGILDEPIGLIDDLKSRAFLYDMSDGVVGVVSRIIMIALRIVQRMERRTINWDDIKHAFWAWKAEQKDQDGETIEIYDPFVSKPRPTTTEAVTNMSKALKI</sequence>
<dbReference type="HOGENOM" id="CLU_780387_0_0_5"/>
<accession>Q1QNK8</accession>
<dbReference type="InterPro" id="IPR003593">
    <property type="entry name" value="AAA+_ATPase"/>
</dbReference>
<evidence type="ECO:0000313" key="3">
    <source>
        <dbReference type="Proteomes" id="UP000001953"/>
    </source>
</evidence>
<evidence type="ECO:0000259" key="1">
    <source>
        <dbReference type="SMART" id="SM00382"/>
    </source>
</evidence>
<name>Q1QNK8_NITHX</name>
<dbReference type="EMBL" id="CP000319">
    <property type="protein sequence ID" value="ABE62189.1"/>
    <property type="molecule type" value="Genomic_DNA"/>
</dbReference>
<dbReference type="SUPFAM" id="SSF52540">
    <property type="entry name" value="P-loop containing nucleoside triphosphate hydrolases"/>
    <property type="match status" value="1"/>
</dbReference>
<evidence type="ECO:0000313" key="2">
    <source>
        <dbReference type="EMBL" id="ABE62189.1"/>
    </source>
</evidence>
<gene>
    <name evidence="2" type="ordered locus">Nham_1365</name>
</gene>
<dbReference type="AlphaFoldDB" id="Q1QNK8"/>